<dbReference type="Proteomes" id="UP001562159">
    <property type="component" value="Unassembled WGS sequence"/>
</dbReference>
<dbReference type="PANTHER" id="PTHR20935:SF1">
    <property type="entry name" value="SLL1549 PROTEIN"/>
    <property type="match status" value="1"/>
</dbReference>
<evidence type="ECO:0000256" key="2">
    <source>
        <dbReference type="SAM" id="MobiDB-lite"/>
    </source>
</evidence>
<dbReference type="CDD" id="cd07067">
    <property type="entry name" value="HP_PGM_like"/>
    <property type="match status" value="1"/>
</dbReference>
<dbReference type="InterPro" id="IPR029033">
    <property type="entry name" value="His_PPase_superfam"/>
</dbReference>
<dbReference type="InterPro" id="IPR013078">
    <property type="entry name" value="His_Pase_superF_clade-1"/>
</dbReference>
<protein>
    <submittedName>
        <fullName evidence="3">Histidine phosphatase family protein</fullName>
    </submittedName>
</protein>
<keyword evidence="1" id="KW-0378">Hydrolase</keyword>
<dbReference type="Pfam" id="PF00300">
    <property type="entry name" value="His_Phos_1"/>
    <property type="match status" value="1"/>
</dbReference>
<gene>
    <name evidence="3" type="ORF">AB7878_09635</name>
</gene>
<evidence type="ECO:0000313" key="4">
    <source>
        <dbReference type="Proteomes" id="UP001562159"/>
    </source>
</evidence>
<keyword evidence="4" id="KW-1185">Reference proteome</keyword>
<comment type="caution">
    <text evidence="3">The sequence shown here is derived from an EMBL/GenBank/DDBJ whole genome shotgun (WGS) entry which is preliminary data.</text>
</comment>
<dbReference type="EMBL" id="JBGBPY010000001">
    <property type="protein sequence ID" value="MEY2182680.1"/>
    <property type="molecule type" value="Genomic_DNA"/>
</dbReference>
<organism evidence="3 4">
    <name type="scientific">Rhodanobacter humi</name>
    <dbReference type="NCBI Taxonomy" id="1888173"/>
    <lineage>
        <taxon>Bacteria</taxon>
        <taxon>Pseudomonadati</taxon>
        <taxon>Pseudomonadota</taxon>
        <taxon>Gammaproteobacteria</taxon>
        <taxon>Lysobacterales</taxon>
        <taxon>Rhodanobacteraceae</taxon>
        <taxon>Rhodanobacter</taxon>
    </lineage>
</organism>
<dbReference type="SMART" id="SM00855">
    <property type="entry name" value="PGAM"/>
    <property type="match status" value="1"/>
</dbReference>
<sequence length="159" mass="16996">MHELILLRHAEALPAEGDGDDRQRPLSEHGRREAQDAGAWLARHGARPLRALCSPARRAEETAQLALAALADPPPLQQAGEIYDATPGELLALLDQHADAGTVLLVGHNPGIERLVALLVEGRSDEFRGMPPAGLAVLHLSSGPLEPASARLDAFWSPR</sequence>
<dbReference type="Gene3D" id="3.40.50.1240">
    <property type="entry name" value="Phosphoglycerate mutase-like"/>
    <property type="match status" value="1"/>
</dbReference>
<accession>A0ABV4AQN2</accession>
<dbReference type="SUPFAM" id="SSF53254">
    <property type="entry name" value="Phosphoglycerate mutase-like"/>
    <property type="match status" value="1"/>
</dbReference>
<dbReference type="InterPro" id="IPR051021">
    <property type="entry name" value="Mito_Ser/Thr_phosphatase"/>
</dbReference>
<proteinExistence type="predicted"/>
<reference evidence="3 4" key="1">
    <citation type="submission" date="2024-07" db="EMBL/GenBank/DDBJ databases">
        <title>Molecular mechanisms and environmental adaptations of flagellar loss and biofilm growth of Rhodanobacter under environmental stress.</title>
        <authorList>
            <person name="Chen M."/>
        </authorList>
    </citation>
    <scope>NUCLEOTIDE SEQUENCE [LARGE SCALE GENOMIC DNA]</scope>
    <source>
        <strain evidence="3 4">RS22</strain>
    </source>
</reference>
<name>A0ABV4AQN2_9GAMM</name>
<feature type="region of interest" description="Disordered" evidence="2">
    <location>
        <begin position="10"/>
        <end position="37"/>
    </location>
</feature>
<dbReference type="PANTHER" id="PTHR20935">
    <property type="entry name" value="PHOSPHOGLYCERATE MUTASE-RELATED"/>
    <property type="match status" value="1"/>
</dbReference>
<evidence type="ECO:0000256" key="1">
    <source>
        <dbReference type="ARBA" id="ARBA00022801"/>
    </source>
</evidence>
<feature type="compositionally biased region" description="Basic and acidic residues" evidence="2">
    <location>
        <begin position="20"/>
        <end position="35"/>
    </location>
</feature>
<evidence type="ECO:0000313" key="3">
    <source>
        <dbReference type="EMBL" id="MEY2182680.1"/>
    </source>
</evidence>